<comment type="caution">
    <text evidence="4">The sequence shown here is derived from an EMBL/GenBank/DDBJ whole genome shotgun (WGS) entry which is preliminary data.</text>
</comment>
<dbReference type="EMBL" id="VCAU01000032">
    <property type="protein sequence ID" value="KAF9889866.1"/>
    <property type="molecule type" value="Genomic_DNA"/>
</dbReference>
<evidence type="ECO:0000259" key="3">
    <source>
        <dbReference type="Pfam" id="PF12588"/>
    </source>
</evidence>
<keyword evidence="2" id="KW-0456">Lyase</keyword>
<dbReference type="Pfam" id="PF12588">
    <property type="entry name" value="PSDC"/>
    <property type="match status" value="2"/>
</dbReference>
<sequence>MSGRHQALTECSQDEPSPWVYDIIREAAREPRELHPVLEELKHLIESIPRLSMLFRSMLQRPQDVDNNIMPKLRNYQHMLQVLNFIIARPPPWNVNVIIKKLLDTWGAFLQSPESATKLNSDPDGWFNDVALTNLTTAGNIGDTSYTFNELYICNSAAPHYGFQSWDAFFTRRFRDHTRPIASPDDDSIITSPCEAAPAHTQTDLNPQDTFWIKKQTYSVTDMLGPYAPKFIGGTVYQGLLRVYNYHRWHAPISGKILTTITFPGTYFSTPGALHPNLPAEVSGRVATFSGYNTAMGTRSLILIQADNPALGAVAFLAVGMAEVSTCEITIKEGDYVKKGDEIGMFHYGGSTFCIFFEKGIDVREFPDVGSETVAVRAQLAVVVTS</sequence>
<accession>A0AAD4CNQ6</accession>
<name>A0AAD4CNQ6_ASPNN</name>
<dbReference type="InterPro" id="IPR003817">
    <property type="entry name" value="PS_Dcarbxylase"/>
</dbReference>
<reference evidence="4" key="1">
    <citation type="journal article" date="2019" name="Beilstein J. Org. Chem.">
        <title>Nanangenines: drimane sesquiterpenoids as the dominant metabolite cohort of a novel Australian fungus, Aspergillus nanangensis.</title>
        <authorList>
            <person name="Lacey H.J."/>
            <person name="Gilchrist C.L.M."/>
            <person name="Crombie A."/>
            <person name="Kalaitzis J.A."/>
            <person name="Vuong D."/>
            <person name="Rutledge P.J."/>
            <person name="Turner P."/>
            <person name="Pitt J.I."/>
            <person name="Lacey E."/>
            <person name="Chooi Y.H."/>
            <person name="Piggott A.M."/>
        </authorList>
    </citation>
    <scope>NUCLEOTIDE SEQUENCE</scope>
    <source>
        <strain evidence="4">MST-FP2251</strain>
    </source>
</reference>
<dbReference type="Proteomes" id="UP001194746">
    <property type="component" value="Unassembled WGS sequence"/>
</dbReference>
<gene>
    <name evidence="4" type="ORF">FE257_006956</name>
</gene>
<dbReference type="PANTHER" id="PTHR10067">
    <property type="entry name" value="PHOSPHATIDYLSERINE DECARBOXYLASE"/>
    <property type="match status" value="1"/>
</dbReference>
<keyword evidence="5" id="KW-1185">Reference proteome</keyword>
<reference evidence="4" key="2">
    <citation type="submission" date="2020-02" db="EMBL/GenBank/DDBJ databases">
        <authorList>
            <person name="Gilchrist C.L.M."/>
            <person name="Chooi Y.-H."/>
        </authorList>
    </citation>
    <scope>NUCLEOTIDE SEQUENCE</scope>
    <source>
        <strain evidence="4">MST-FP2251</strain>
    </source>
</reference>
<dbReference type="Pfam" id="PF02666">
    <property type="entry name" value="PS_Dcarbxylase"/>
    <property type="match status" value="1"/>
</dbReference>
<dbReference type="PANTHER" id="PTHR10067:SF9">
    <property type="entry name" value="PHOSPHATIDYLSERINE DECARBOXYLASE FAMILY PROTEIN (AFU_ORTHOLOGUE AFUA_7G01730)"/>
    <property type="match status" value="1"/>
</dbReference>
<dbReference type="GO" id="GO:0006646">
    <property type="term" value="P:phosphatidylethanolamine biosynthetic process"/>
    <property type="evidence" value="ECO:0007669"/>
    <property type="project" value="TreeGrafter"/>
</dbReference>
<feature type="domain" description="L-tryptophan decarboxylase PsiD-like" evidence="3">
    <location>
        <begin position="95"/>
        <end position="134"/>
    </location>
</feature>
<dbReference type="GO" id="GO:0005739">
    <property type="term" value="C:mitochondrion"/>
    <property type="evidence" value="ECO:0007669"/>
    <property type="project" value="TreeGrafter"/>
</dbReference>
<dbReference type="AlphaFoldDB" id="A0AAD4CNQ6"/>
<protein>
    <recommendedName>
        <fullName evidence="3">L-tryptophan decarboxylase PsiD-like domain-containing protein</fullName>
    </recommendedName>
</protein>
<proteinExistence type="predicted"/>
<evidence type="ECO:0000313" key="4">
    <source>
        <dbReference type="EMBL" id="KAF9889866.1"/>
    </source>
</evidence>
<organism evidence="4 5">
    <name type="scientific">Aspergillus nanangensis</name>
    <dbReference type="NCBI Taxonomy" id="2582783"/>
    <lineage>
        <taxon>Eukaryota</taxon>
        <taxon>Fungi</taxon>
        <taxon>Dikarya</taxon>
        <taxon>Ascomycota</taxon>
        <taxon>Pezizomycotina</taxon>
        <taxon>Eurotiomycetes</taxon>
        <taxon>Eurotiomycetidae</taxon>
        <taxon>Eurotiales</taxon>
        <taxon>Aspergillaceae</taxon>
        <taxon>Aspergillus</taxon>
        <taxon>Aspergillus subgen. Circumdati</taxon>
    </lineage>
</organism>
<evidence type="ECO:0000256" key="1">
    <source>
        <dbReference type="ARBA" id="ARBA00022793"/>
    </source>
</evidence>
<evidence type="ECO:0000256" key="2">
    <source>
        <dbReference type="ARBA" id="ARBA00023239"/>
    </source>
</evidence>
<dbReference type="GO" id="GO:0004609">
    <property type="term" value="F:phosphatidylserine decarboxylase activity"/>
    <property type="evidence" value="ECO:0007669"/>
    <property type="project" value="InterPro"/>
</dbReference>
<evidence type="ECO:0000313" key="5">
    <source>
        <dbReference type="Proteomes" id="UP001194746"/>
    </source>
</evidence>
<feature type="domain" description="L-tryptophan decarboxylase PsiD-like" evidence="3">
    <location>
        <begin position="35"/>
        <end position="93"/>
    </location>
</feature>
<keyword evidence="1" id="KW-0210">Decarboxylase</keyword>
<dbReference type="InterPro" id="IPR022237">
    <property type="entry name" value="PsiD-like"/>
</dbReference>